<evidence type="ECO:0000256" key="7">
    <source>
        <dbReference type="ARBA" id="ARBA00034125"/>
    </source>
</evidence>
<evidence type="ECO:0000256" key="6">
    <source>
        <dbReference type="ARBA" id="ARBA00023136"/>
    </source>
</evidence>
<dbReference type="PANTHER" id="PTHR34390:SF1">
    <property type="entry name" value="SUCCINATE TRANSPORTER SUBUNIT YJJB-RELATED"/>
    <property type="match status" value="1"/>
</dbReference>
<gene>
    <name evidence="10" type="ORF">NU887_01095</name>
</gene>
<proteinExistence type="inferred from homology"/>
<dbReference type="GO" id="GO:0005886">
    <property type="term" value="C:plasma membrane"/>
    <property type="evidence" value="ECO:0007669"/>
    <property type="project" value="UniProtKB-SubCell"/>
</dbReference>
<evidence type="ECO:0000256" key="1">
    <source>
        <dbReference type="ARBA" id="ARBA00004651"/>
    </source>
</evidence>
<feature type="transmembrane region" description="Helical" evidence="8">
    <location>
        <begin position="130"/>
        <end position="149"/>
    </location>
</feature>
<organism evidence="10 11">
    <name type="scientific">Aquiflexum gelatinilyticum</name>
    <dbReference type="NCBI Taxonomy" id="2961943"/>
    <lineage>
        <taxon>Bacteria</taxon>
        <taxon>Pseudomonadati</taxon>
        <taxon>Bacteroidota</taxon>
        <taxon>Cytophagia</taxon>
        <taxon>Cytophagales</taxon>
        <taxon>Cyclobacteriaceae</taxon>
        <taxon>Aquiflexum</taxon>
    </lineage>
</organism>
<feature type="domain" description="Threonine/Serine exporter ThrE" evidence="9">
    <location>
        <begin position="13"/>
        <end position="147"/>
    </location>
</feature>
<dbReference type="AlphaFoldDB" id="A0A9X2P4T3"/>
<dbReference type="Pfam" id="PF12821">
    <property type="entry name" value="ThrE_2"/>
    <property type="match status" value="1"/>
</dbReference>
<dbReference type="RefSeq" id="WP_258421505.1">
    <property type="nucleotide sequence ID" value="NZ_JANAEZ010000014.1"/>
</dbReference>
<accession>A0A9X2P4T3</accession>
<evidence type="ECO:0000313" key="11">
    <source>
        <dbReference type="Proteomes" id="UP001142175"/>
    </source>
</evidence>
<keyword evidence="3" id="KW-0997">Cell inner membrane</keyword>
<dbReference type="InterPro" id="IPR024528">
    <property type="entry name" value="ThrE_2"/>
</dbReference>
<evidence type="ECO:0000259" key="9">
    <source>
        <dbReference type="Pfam" id="PF12821"/>
    </source>
</evidence>
<comment type="subcellular location">
    <subcellularLocation>
        <location evidence="1">Cell membrane</location>
        <topology evidence="1">Multi-pass membrane protein</topology>
    </subcellularLocation>
</comment>
<evidence type="ECO:0000256" key="2">
    <source>
        <dbReference type="ARBA" id="ARBA00022475"/>
    </source>
</evidence>
<feature type="transmembrane region" description="Helical" evidence="8">
    <location>
        <begin position="58"/>
        <end position="75"/>
    </location>
</feature>
<protein>
    <submittedName>
        <fullName evidence="10">Threonine/serine exporter family protein</fullName>
    </submittedName>
</protein>
<evidence type="ECO:0000313" key="10">
    <source>
        <dbReference type="EMBL" id="MCR9013605.1"/>
    </source>
</evidence>
<evidence type="ECO:0000256" key="4">
    <source>
        <dbReference type="ARBA" id="ARBA00022692"/>
    </source>
</evidence>
<sequence length="169" mass="18230">MMTDWMDIIFKAFWCGCAAVGFAILFNSPARALFAIFLCGSLAGFLKFAVLLPHVGGGIIMASAAGAAAVGFASIPVSHWRHVPPIVISIPSVIPLIPGSFAYQTILGLISFVSHNEMEVLTKTAHDGVMTFFIILALSLGVTLPMLLFRIESVKKVNYFVPFLGNRKK</sequence>
<reference evidence="10" key="1">
    <citation type="submission" date="2022-08" db="EMBL/GenBank/DDBJ databases">
        <authorList>
            <person name="Zhang D."/>
        </authorList>
    </citation>
    <scope>NUCLEOTIDE SEQUENCE</scope>
    <source>
        <strain evidence="10">XJ19-11</strain>
    </source>
</reference>
<evidence type="ECO:0000256" key="8">
    <source>
        <dbReference type="SAM" id="Phobius"/>
    </source>
</evidence>
<dbReference type="Proteomes" id="UP001142175">
    <property type="component" value="Unassembled WGS sequence"/>
</dbReference>
<keyword evidence="2" id="KW-1003">Cell membrane</keyword>
<keyword evidence="5 8" id="KW-1133">Transmembrane helix</keyword>
<keyword evidence="4 8" id="KW-0812">Transmembrane</keyword>
<comment type="similarity">
    <text evidence="7">Belongs to the ThrE exporter (TC 2.A.79) family.</text>
</comment>
<feature type="transmembrane region" description="Helical" evidence="8">
    <location>
        <begin position="87"/>
        <end position="110"/>
    </location>
</feature>
<keyword evidence="11" id="KW-1185">Reference proteome</keyword>
<evidence type="ECO:0000256" key="5">
    <source>
        <dbReference type="ARBA" id="ARBA00022989"/>
    </source>
</evidence>
<comment type="caution">
    <text evidence="10">The sequence shown here is derived from an EMBL/GenBank/DDBJ whole genome shotgun (WGS) entry which is preliminary data.</text>
</comment>
<keyword evidence="6 8" id="KW-0472">Membrane</keyword>
<dbReference type="InterPro" id="IPR050539">
    <property type="entry name" value="ThrE_Dicarb/AminoAcid_Exp"/>
</dbReference>
<feature type="transmembrane region" description="Helical" evidence="8">
    <location>
        <begin position="6"/>
        <end position="26"/>
    </location>
</feature>
<dbReference type="GO" id="GO:0015744">
    <property type="term" value="P:succinate transport"/>
    <property type="evidence" value="ECO:0007669"/>
    <property type="project" value="TreeGrafter"/>
</dbReference>
<dbReference type="PANTHER" id="PTHR34390">
    <property type="entry name" value="UPF0442 PROTEIN YJJB-RELATED"/>
    <property type="match status" value="1"/>
</dbReference>
<evidence type="ECO:0000256" key="3">
    <source>
        <dbReference type="ARBA" id="ARBA00022519"/>
    </source>
</evidence>
<dbReference type="EMBL" id="JANSUY010000001">
    <property type="protein sequence ID" value="MCR9013605.1"/>
    <property type="molecule type" value="Genomic_DNA"/>
</dbReference>
<name>A0A9X2P4T3_9BACT</name>